<feature type="domain" description="DNA polymerase III beta sliding clamp N-terminal" evidence="11">
    <location>
        <begin position="1"/>
        <end position="117"/>
    </location>
</feature>
<dbReference type="InterPro" id="IPR022637">
    <property type="entry name" value="DNA_polIII_beta_cen"/>
</dbReference>
<evidence type="ECO:0000259" key="12">
    <source>
        <dbReference type="Pfam" id="PF02767"/>
    </source>
</evidence>
<evidence type="ECO:0000256" key="1">
    <source>
        <dbReference type="ARBA" id="ARBA00004496"/>
    </source>
</evidence>
<keyword evidence="5 10" id="KW-0808">Transferase</keyword>
<dbReference type="OMA" id="YLIMPVR"/>
<evidence type="ECO:0000256" key="5">
    <source>
        <dbReference type="ARBA" id="ARBA00022679"/>
    </source>
</evidence>
<keyword evidence="8 10" id="KW-0239">DNA-directed DNA polymerase</keyword>
<evidence type="ECO:0000256" key="2">
    <source>
        <dbReference type="ARBA" id="ARBA00010752"/>
    </source>
</evidence>
<dbReference type="Gene3D" id="3.10.150.10">
    <property type="entry name" value="DNA Polymerase III, subunit A, domain 2"/>
    <property type="match status" value="1"/>
</dbReference>
<feature type="domain" description="DNA polymerase III beta sliding clamp central" evidence="12">
    <location>
        <begin position="129"/>
        <end position="241"/>
    </location>
</feature>
<dbReference type="GO" id="GO:0009360">
    <property type="term" value="C:DNA polymerase III complex"/>
    <property type="evidence" value="ECO:0007669"/>
    <property type="project" value="InterPro"/>
</dbReference>
<reference evidence="15" key="1">
    <citation type="submission" date="2017-04" db="EMBL/GenBank/DDBJ databases">
        <authorList>
            <person name="Bumgarner R.E."/>
            <person name="Fredricks D.N."/>
            <person name="Srinivasan S."/>
        </authorList>
    </citation>
    <scope>NUCLEOTIDE SEQUENCE [LARGE SCALE GENOMIC DNA]</scope>
    <source>
        <strain evidence="15">KA00405</strain>
    </source>
</reference>
<dbReference type="InterPro" id="IPR001001">
    <property type="entry name" value="DNA_polIII_beta"/>
</dbReference>
<accession>A0A2J8B103</accession>
<dbReference type="Pfam" id="PF00712">
    <property type="entry name" value="DNA_pol3_beta"/>
    <property type="match status" value="1"/>
</dbReference>
<evidence type="ECO:0000313" key="15">
    <source>
        <dbReference type="Proteomes" id="UP000236394"/>
    </source>
</evidence>
<evidence type="ECO:0000256" key="4">
    <source>
        <dbReference type="ARBA" id="ARBA00022490"/>
    </source>
</evidence>
<comment type="subcellular location">
    <subcellularLocation>
        <location evidence="1 10">Cytoplasm</location>
    </subcellularLocation>
</comment>
<dbReference type="PANTHER" id="PTHR30478:SF0">
    <property type="entry name" value="BETA SLIDING CLAMP"/>
    <property type="match status" value="1"/>
</dbReference>
<evidence type="ECO:0000256" key="8">
    <source>
        <dbReference type="ARBA" id="ARBA00022932"/>
    </source>
</evidence>
<keyword evidence="7 10" id="KW-0235">DNA replication</keyword>
<gene>
    <name evidence="14" type="ORF">B7R76_06310</name>
</gene>
<dbReference type="NCBIfam" id="TIGR00663">
    <property type="entry name" value="dnan"/>
    <property type="match status" value="1"/>
</dbReference>
<comment type="similarity">
    <text evidence="2 10">Belongs to the beta sliding clamp family.</text>
</comment>
<comment type="caution">
    <text evidence="14">The sequence shown here is derived from an EMBL/GenBank/DDBJ whole genome shotgun (WGS) entry which is preliminary data.</text>
</comment>
<evidence type="ECO:0000256" key="3">
    <source>
        <dbReference type="ARBA" id="ARBA00021035"/>
    </source>
</evidence>
<dbReference type="PANTHER" id="PTHR30478">
    <property type="entry name" value="DNA POLYMERASE III SUBUNIT BETA"/>
    <property type="match status" value="1"/>
</dbReference>
<dbReference type="InterPro" id="IPR022635">
    <property type="entry name" value="DNA_polIII_beta_C"/>
</dbReference>
<dbReference type="Gene3D" id="3.70.10.10">
    <property type="match status" value="1"/>
</dbReference>
<evidence type="ECO:0000313" key="14">
    <source>
        <dbReference type="EMBL" id="PNH18449.1"/>
    </source>
</evidence>
<dbReference type="Pfam" id="PF02768">
    <property type="entry name" value="DNA_pol3_beta_3"/>
    <property type="match status" value="1"/>
</dbReference>
<evidence type="ECO:0000256" key="7">
    <source>
        <dbReference type="ARBA" id="ARBA00022705"/>
    </source>
</evidence>
<keyword evidence="6 10" id="KW-0548">Nucleotidyltransferase</keyword>
<dbReference type="Pfam" id="PF02767">
    <property type="entry name" value="DNA_pol3_beta_2"/>
    <property type="match status" value="1"/>
</dbReference>
<dbReference type="GO" id="GO:0005737">
    <property type="term" value="C:cytoplasm"/>
    <property type="evidence" value="ECO:0007669"/>
    <property type="project" value="UniProtKB-SubCell"/>
</dbReference>
<evidence type="ECO:0000259" key="11">
    <source>
        <dbReference type="Pfam" id="PF00712"/>
    </source>
</evidence>
<dbReference type="SUPFAM" id="SSF55979">
    <property type="entry name" value="DNA clamp"/>
    <property type="match status" value="3"/>
</dbReference>
<sequence>MKFTCDKNLLIDAITNVQKAISTRTTMPILEGILFDAENNLILTGYDMETAIKYTMPAKIEEQGKVVLNSKIIGEIVKKAAAETISFDVENNYSVLIQSGLSKFKLHGLSAEDYPALVENDSNVKQEITLPQNELYSLIKKSIFSVSLDEKRPNLNGCFLKKENKVIEMVGIDGFRVSVADFYDANQDEVDISFIIPHKTLRNLLSMLEESGNILISKKSNQLIFDFGRKTMISRIISENYINYRNIFPEQSITNIELKTKDLLGSIERSILMSSPDDHRYPVTIKCDSETMEISSINNRGDFHEIIDVTFKGKAVDVDINPYYLIDALKVIDDEKIKVSFNESSGPVIIEPINNKNFMFLILPLRK</sequence>
<proteinExistence type="inferred from homology"/>
<dbReference type="GO" id="GO:0003677">
    <property type="term" value="F:DNA binding"/>
    <property type="evidence" value="ECO:0007669"/>
    <property type="project" value="UniProtKB-UniRule"/>
</dbReference>
<evidence type="ECO:0000259" key="13">
    <source>
        <dbReference type="Pfam" id="PF02768"/>
    </source>
</evidence>
<evidence type="ECO:0000256" key="6">
    <source>
        <dbReference type="ARBA" id="ARBA00022695"/>
    </source>
</evidence>
<evidence type="ECO:0000256" key="9">
    <source>
        <dbReference type="ARBA" id="ARBA00023125"/>
    </source>
</evidence>
<dbReference type="GO" id="GO:0006271">
    <property type="term" value="P:DNA strand elongation involved in DNA replication"/>
    <property type="evidence" value="ECO:0007669"/>
    <property type="project" value="TreeGrafter"/>
</dbReference>
<keyword evidence="9" id="KW-0238">DNA-binding</keyword>
<dbReference type="InterPro" id="IPR022634">
    <property type="entry name" value="DNA_polIII_beta_N"/>
</dbReference>
<evidence type="ECO:0000256" key="10">
    <source>
        <dbReference type="PIRNR" id="PIRNR000804"/>
    </source>
</evidence>
<dbReference type="Proteomes" id="UP000236394">
    <property type="component" value="Unassembled WGS sequence"/>
</dbReference>
<comment type="subunit">
    <text evidence="10">Forms a ring-shaped head-to-tail homodimer around DNA.</text>
</comment>
<protein>
    <recommendedName>
        <fullName evidence="3 10">Beta sliding clamp</fullName>
    </recommendedName>
</protein>
<organism evidence="14 15">
    <name type="scientific">Mageeibacillus indolicus</name>
    <dbReference type="NCBI Taxonomy" id="884684"/>
    <lineage>
        <taxon>Bacteria</taxon>
        <taxon>Bacillati</taxon>
        <taxon>Bacillota</taxon>
        <taxon>Clostridia</taxon>
        <taxon>Eubacteriales</taxon>
        <taxon>Oscillospiraceae</taxon>
        <taxon>Mageeibacillus</taxon>
    </lineage>
</organism>
<name>A0A2J8B103_9FIRM</name>
<feature type="domain" description="DNA polymerase III beta sliding clamp C-terminal" evidence="13">
    <location>
        <begin position="245"/>
        <end position="366"/>
    </location>
</feature>
<dbReference type="GO" id="GO:0008408">
    <property type="term" value="F:3'-5' exonuclease activity"/>
    <property type="evidence" value="ECO:0007669"/>
    <property type="project" value="InterPro"/>
</dbReference>
<dbReference type="EMBL" id="NBZD01000003">
    <property type="protein sequence ID" value="PNH18449.1"/>
    <property type="molecule type" value="Genomic_DNA"/>
</dbReference>
<dbReference type="RefSeq" id="WP_012992639.1">
    <property type="nucleotide sequence ID" value="NZ_NBZD01000003.1"/>
</dbReference>
<dbReference type="AlphaFoldDB" id="A0A2J8B103"/>
<comment type="function">
    <text evidence="10">Confers DNA tethering and processivity to DNA polymerases and other proteins. Acts as a clamp, forming a ring around DNA (a reaction catalyzed by the clamp-loading complex) which diffuses in an ATP-independent manner freely and bidirectionally along dsDNA. Initially characterized for its ability to contact the catalytic subunit of DNA polymerase III (Pol III), a complex, multichain enzyme responsible for most of the replicative synthesis in bacteria; Pol III exhibits 3'-5' exonuclease proofreading activity. The beta chain is required for initiation of replication as well as for processivity of DNA replication.</text>
</comment>
<dbReference type="InterPro" id="IPR046938">
    <property type="entry name" value="DNA_clamp_sf"/>
</dbReference>
<dbReference type="SMART" id="SM00480">
    <property type="entry name" value="POL3Bc"/>
    <property type="match status" value="1"/>
</dbReference>
<keyword evidence="4 10" id="KW-0963">Cytoplasm</keyword>
<dbReference type="PIRSF" id="PIRSF000804">
    <property type="entry name" value="DNA_pol_III_b"/>
    <property type="match status" value="1"/>
</dbReference>
<dbReference type="GO" id="GO:0003887">
    <property type="term" value="F:DNA-directed DNA polymerase activity"/>
    <property type="evidence" value="ECO:0007669"/>
    <property type="project" value="UniProtKB-UniRule"/>
</dbReference>
<dbReference type="CDD" id="cd00140">
    <property type="entry name" value="beta_clamp"/>
    <property type="match status" value="1"/>
</dbReference>